<feature type="chain" id="PRO_5046222691" description="Peptidase S53 domain-containing protein" evidence="9">
    <location>
        <begin position="19"/>
        <end position="689"/>
    </location>
</feature>
<evidence type="ECO:0000256" key="3">
    <source>
        <dbReference type="ARBA" id="ARBA00022723"/>
    </source>
</evidence>
<dbReference type="CDD" id="cd11377">
    <property type="entry name" value="Pro-peptidase_S53"/>
    <property type="match status" value="1"/>
</dbReference>
<evidence type="ECO:0000256" key="1">
    <source>
        <dbReference type="ARBA" id="ARBA00004239"/>
    </source>
</evidence>
<feature type="binding site" evidence="8">
    <location>
        <position position="668"/>
    </location>
    <ligand>
        <name>Ca(2+)</name>
        <dbReference type="ChEBI" id="CHEBI:29108"/>
    </ligand>
</feature>
<evidence type="ECO:0000256" key="6">
    <source>
        <dbReference type="ARBA" id="ARBA00022837"/>
    </source>
</evidence>
<dbReference type="PANTHER" id="PTHR14218:SF19">
    <property type="entry name" value="SERINE PROTEASE AORO, PUTATIVE (AFU_ORTHOLOGUE AFUA_6G10250)-RELATED"/>
    <property type="match status" value="1"/>
</dbReference>
<keyword evidence="7" id="KW-0865">Zymogen</keyword>
<dbReference type="SUPFAM" id="SSF52743">
    <property type="entry name" value="Subtilisin-like"/>
    <property type="match status" value="1"/>
</dbReference>
<evidence type="ECO:0000256" key="5">
    <source>
        <dbReference type="ARBA" id="ARBA00022825"/>
    </source>
</evidence>
<comment type="subcellular location">
    <subcellularLocation>
        <location evidence="1">Secreted</location>
        <location evidence="1">Extracellular space</location>
    </subcellularLocation>
</comment>
<dbReference type="Gene3D" id="3.40.50.200">
    <property type="entry name" value="Peptidase S8/S53 domain"/>
    <property type="match status" value="1"/>
</dbReference>
<keyword evidence="6 8" id="KW-0106">Calcium</keyword>
<dbReference type="PANTHER" id="PTHR14218">
    <property type="entry name" value="PROTEASE S8 TRIPEPTIDYL PEPTIDASE I CLN2"/>
    <property type="match status" value="1"/>
</dbReference>
<keyword evidence="3 8" id="KW-0479">Metal-binding</keyword>
<name>A0ABR0EIQ2_ZASCE</name>
<accession>A0ABR0EIQ2</accession>
<dbReference type="EMBL" id="JAXOVC010000005">
    <property type="protein sequence ID" value="KAK4501131.1"/>
    <property type="molecule type" value="Genomic_DNA"/>
</dbReference>
<evidence type="ECO:0000256" key="8">
    <source>
        <dbReference type="PROSITE-ProRule" id="PRU01032"/>
    </source>
</evidence>
<sequence>MWLPVLITACLYAATAFAIAVPRSHVVHEERLQASGRWVKRDRVKPHATLSVRIGLAQSNLHKGHDFLMDVSDPASPNYGKHWTSEKVIDMFRPADDTVKTVHQWLQDSGFPKNSITHSENKVWLAFPATAKQMESLLYTDYHEYEDPRTGSVQAACERYHVPAHIQQHIDYITPGIKLMAPSDIVTEDGARNLRKRKASNKDFQPMRPPRRHWIPHWPQWRPRPSSKENLRHCDVEITPACIAALYEIPPVFGEVHENNSLGIYEAELNYWDQLDLDLFFANFTHIPNGTHPIDKDIDGGVAKTTNISGAGIESMLDLESAYPIVYPQSITVFNVDDLVYQSNPYFSLASGNTFLDAIDGSYCTYSAYGETGDAPGFDPTYPDPAPGGYKGPLQCGVYKPTNVISFSYSGYEADVPIAYQKRQCNEFLKLGLQGVSFLMASGDSGIGNYPEPFGYDGPTGCLGPKNNIFNPGFPNNCPYVTTVGATKVYAGHTVFEPESAAYDPATSSMQTNFSSGGGFSNVYPMPSYQKNAVASYFEHHDPGLPYYSAVAADAPLPTLPNVTTLAGNTGGVYNRIGRGVPDVAANGDNIATYTGGVFGLQGGTSASTPIFAAIITRINEERLQVGKSPVGFLNPALYANSWVLNDITNGTNKACLGQGFKAVQGWDPVTGLGTPSFPRMLELFLSLP</sequence>
<gene>
    <name evidence="11" type="ORF">PRZ48_006937</name>
</gene>
<feature type="binding site" evidence="8">
    <location>
        <position position="666"/>
    </location>
    <ligand>
        <name>Ca(2+)</name>
        <dbReference type="ChEBI" id="CHEBI:29108"/>
    </ligand>
</feature>
<dbReference type="InterPro" id="IPR030400">
    <property type="entry name" value="Sedolisin_dom"/>
</dbReference>
<feature type="domain" description="Peptidase S53" evidence="10">
    <location>
        <begin position="237"/>
        <end position="688"/>
    </location>
</feature>
<dbReference type="SUPFAM" id="SSF54897">
    <property type="entry name" value="Protease propeptides/inhibitors"/>
    <property type="match status" value="1"/>
</dbReference>
<organism evidence="11 12">
    <name type="scientific">Zasmidium cellare</name>
    <name type="common">Wine cellar mold</name>
    <name type="synonym">Racodium cellare</name>
    <dbReference type="NCBI Taxonomy" id="395010"/>
    <lineage>
        <taxon>Eukaryota</taxon>
        <taxon>Fungi</taxon>
        <taxon>Dikarya</taxon>
        <taxon>Ascomycota</taxon>
        <taxon>Pezizomycotina</taxon>
        <taxon>Dothideomycetes</taxon>
        <taxon>Dothideomycetidae</taxon>
        <taxon>Mycosphaerellales</taxon>
        <taxon>Mycosphaerellaceae</taxon>
        <taxon>Zasmidium</taxon>
    </lineage>
</organism>
<proteinExistence type="predicted"/>
<protein>
    <recommendedName>
        <fullName evidence="10">Peptidase S53 domain-containing protein</fullName>
    </recommendedName>
</protein>
<feature type="active site" description="Charge relay system" evidence="8">
    <location>
        <position position="314"/>
    </location>
</feature>
<evidence type="ECO:0000313" key="11">
    <source>
        <dbReference type="EMBL" id="KAK4501131.1"/>
    </source>
</evidence>
<feature type="binding site" evidence="8">
    <location>
        <position position="648"/>
    </location>
    <ligand>
        <name>Ca(2+)</name>
        <dbReference type="ChEBI" id="CHEBI:29108"/>
    </ligand>
</feature>
<evidence type="ECO:0000259" key="10">
    <source>
        <dbReference type="PROSITE" id="PS51695"/>
    </source>
</evidence>
<dbReference type="Proteomes" id="UP001305779">
    <property type="component" value="Unassembled WGS sequence"/>
</dbReference>
<evidence type="ECO:0000256" key="7">
    <source>
        <dbReference type="ARBA" id="ARBA00023145"/>
    </source>
</evidence>
<keyword evidence="2 8" id="KW-0645">Protease</keyword>
<dbReference type="InterPro" id="IPR050819">
    <property type="entry name" value="Tripeptidyl-peptidase_I"/>
</dbReference>
<evidence type="ECO:0000256" key="9">
    <source>
        <dbReference type="SAM" id="SignalP"/>
    </source>
</evidence>
<keyword evidence="9" id="KW-0732">Signal</keyword>
<keyword evidence="4 8" id="KW-0378">Hydrolase</keyword>
<comment type="cofactor">
    <cofactor evidence="8">
        <name>Ca(2+)</name>
        <dbReference type="ChEBI" id="CHEBI:29108"/>
    </cofactor>
    <text evidence="8">Binds 1 Ca(2+) ion per subunit.</text>
</comment>
<feature type="active site" description="Charge relay system" evidence="8">
    <location>
        <position position="318"/>
    </location>
</feature>
<keyword evidence="12" id="KW-1185">Reference proteome</keyword>
<comment type="caution">
    <text evidence="11">The sequence shown here is derived from an EMBL/GenBank/DDBJ whole genome shotgun (WGS) entry which is preliminary data.</text>
</comment>
<dbReference type="InterPro" id="IPR015366">
    <property type="entry name" value="S53_propep"/>
</dbReference>
<feature type="binding site" evidence="8">
    <location>
        <position position="647"/>
    </location>
    <ligand>
        <name>Ca(2+)</name>
        <dbReference type="ChEBI" id="CHEBI:29108"/>
    </ligand>
</feature>
<reference evidence="11 12" key="1">
    <citation type="journal article" date="2023" name="G3 (Bethesda)">
        <title>A chromosome-level genome assembly of Zasmidium syzygii isolated from banana leaves.</title>
        <authorList>
            <person name="van Westerhoven A.C."/>
            <person name="Mehrabi R."/>
            <person name="Talebi R."/>
            <person name="Steentjes M.B.F."/>
            <person name="Corcolon B."/>
            <person name="Chong P.A."/>
            <person name="Kema G.H.J."/>
            <person name="Seidl M.F."/>
        </authorList>
    </citation>
    <scope>NUCLEOTIDE SEQUENCE [LARGE SCALE GENOMIC DNA]</scope>
    <source>
        <strain evidence="11 12">P124</strain>
    </source>
</reference>
<dbReference type="PROSITE" id="PS51695">
    <property type="entry name" value="SEDOLISIN"/>
    <property type="match status" value="1"/>
</dbReference>
<feature type="signal peptide" evidence="9">
    <location>
        <begin position="1"/>
        <end position="18"/>
    </location>
</feature>
<dbReference type="SMART" id="SM00944">
    <property type="entry name" value="Pro-kuma_activ"/>
    <property type="match status" value="1"/>
</dbReference>
<dbReference type="Pfam" id="PF09286">
    <property type="entry name" value="Pro-kuma_activ"/>
    <property type="match status" value="1"/>
</dbReference>
<keyword evidence="5 8" id="KW-0720">Serine protease</keyword>
<evidence type="ECO:0000256" key="2">
    <source>
        <dbReference type="ARBA" id="ARBA00022670"/>
    </source>
</evidence>
<evidence type="ECO:0000256" key="4">
    <source>
        <dbReference type="ARBA" id="ARBA00022801"/>
    </source>
</evidence>
<feature type="active site" description="Charge relay system" evidence="8">
    <location>
        <position position="606"/>
    </location>
</feature>
<evidence type="ECO:0000313" key="12">
    <source>
        <dbReference type="Proteomes" id="UP001305779"/>
    </source>
</evidence>
<dbReference type="InterPro" id="IPR036852">
    <property type="entry name" value="Peptidase_S8/S53_dom_sf"/>
</dbReference>
<dbReference type="CDD" id="cd04056">
    <property type="entry name" value="Peptidases_S53"/>
    <property type="match status" value="1"/>
</dbReference>